<name>A0A645AK23_9ZZZZ</name>
<proteinExistence type="predicted"/>
<comment type="caution">
    <text evidence="1">The sequence shown here is derived from an EMBL/GenBank/DDBJ whole genome shotgun (WGS) entry which is preliminary data.</text>
</comment>
<evidence type="ECO:0000313" key="1">
    <source>
        <dbReference type="EMBL" id="MPM53509.1"/>
    </source>
</evidence>
<organism evidence="1">
    <name type="scientific">bioreactor metagenome</name>
    <dbReference type="NCBI Taxonomy" id="1076179"/>
    <lineage>
        <taxon>unclassified sequences</taxon>
        <taxon>metagenomes</taxon>
        <taxon>ecological metagenomes</taxon>
    </lineage>
</organism>
<accession>A0A645AK23</accession>
<reference evidence="1" key="1">
    <citation type="submission" date="2019-08" db="EMBL/GenBank/DDBJ databases">
        <authorList>
            <person name="Kucharzyk K."/>
            <person name="Murdoch R.W."/>
            <person name="Higgins S."/>
            <person name="Loffler F."/>
        </authorList>
    </citation>
    <scope>NUCLEOTIDE SEQUENCE</scope>
</reference>
<dbReference type="AlphaFoldDB" id="A0A645AK23"/>
<gene>
    <name evidence="1" type="ORF">SDC9_100277</name>
</gene>
<protein>
    <submittedName>
        <fullName evidence="1">Uncharacterized protein</fullName>
    </submittedName>
</protein>
<dbReference type="EMBL" id="VSSQ01014373">
    <property type="protein sequence ID" value="MPM53509.1"/>
    <property type="molecule type" value="Genomic_DNA"/>
</dbReference>
<sequence>MYRFIKTDAVEKARKRVLGHLQKLLRENPNPWAAAEATIHSARRESERAEDYSTPQGAWYEDECELKERFPGFIRALIAAFTIMWEALEEDPARQPTAQPESHVPWPAHRTAKIGITSLYACVFSVAAADRSYRHILSADFRFNIDSYEQVKADDLFWLDNLLSYANAFISITTAFWKNPEINMLLSLLHIWVCAVIDMFPKMCMINGK</sequence>